<evidence type="ECO:0000313" key="2">
    <source>
        <dbReference type="EMBL" id="KIK04444.1"/>
    </source>
</evidence>
<proteinExistence type="predicted"/>
<evidence type="ECO:0000313" key="3">
    <source>
        <dbReference type="Proteomes" id="UP000054477"/>
    </source>
</evidence>
<organism evidence="2 3">
    <name type="scientific">Laccaria amethystina LaAM-08-1</name>
    <dbReference type="NCBI Taxonomy" id="1095629"/>
    <lineage>
        <taxon>Eukaryota</taxon>
        <taxon>Fungi</taxon>
        <taxon>Dikarya</taxon>
        <taxon>Basidiomycota</taxon>
        <taxon>Agaricomycotina</taxon>
        <taxon>Agaricomycetes</taxon>
        <taxon>Agaricomycetidae</taxon>
        <taxon>Agaricales</taxon>
        <taxon>Agaricineae</taxon>
        <taxon>Hydnangiaceae</taxon>
        <taxon>Laccaria</taxon>
    </lineage>
</organism>
<dbReference type="Proteomes" id="UP000054477">
    <property type="component" value="Unassembled WGS sequence"/>
</dbReference>
<evidence type="ECO:0000256" key="1">
    <source>
        <dbReference type="SAM" id="MobiDB-lite"/>
    </source>
</evidence>
<reference evidence="3" key="2">
    <citation type="submission" date="2015-01" db="EMBL/GenBank/DDBJ databases">
        <title>Evolutionary Origins and Diversification of the Mycorrhizal Mutualists.</title>
        <authorList>
            <consortium name="DOE Joint Genome Institute"/>
            <consortium name="Mycorrhizal Genomics Consortium"/>
            <person name="Kohler A."/>
            <person name="Kuo A."/>
            <person name="Nagy L.G."/>
            <person name="Floudas D."/>
            <person name="Copeland A."/>
            <person name="Barry K.W."/>
            <person name="Cichocki N."/>
            <person name="Veneault-Fourrey C."/>
            <person name="LaButti K."/>
            <person name="Lindquist E.A."/>
            <person name="Lipzen A."/>
            <person name="Lundell T."/>
            <person name="Morin E."/>
            <person name="Murat C."/>
            <person name="Riley R."/>
            <person name="Ohm R."/>
            <person name="Sun H."/>
            <person name="Tunlid A."/>
            <person name="Henrissat B."/>
            <person name="Grigoriev I.V."/>
            <person name="Hibbett D.S."/>
            <person name="Martin F."/>
        </authorList>
    </citation>
    <scope>NUCLEOTIDE SEQUENCE [LARGE SCALE GENOMIC DNA]</scope>
    <source>
        <strain evidence="3">LaAM-08-1</strain>
    </source>
</reference>
<dbReference type="HOGENOM" id="CLU_2469453_0_0_1"/>
<feature type="compositionally biased region" description="Basic and acidic residues" evidence="1">
    <location>
        <begin position="66"/>
        <end position="75"/>
    </location>
</feature>
<sequence>MHITTMPDVIRPFIGGNSEPVREPSPYKNGFSLFIKQSWEGNQETSAPSVRRRLSAPPSSTNSIHSEIELKKKSDLQSSLVPLLPPPT</sequence>
<reference evidence="2 3" key="1">
    <citation type="submission" date="2014-04" db="EMBL/GenBank/DDBJ databases">
        <authorList>
            <consortium name="DOE Joint Genome Institute"/>
            <person name="Kuo A."/>
            <person name="Kohler A."/>
            <person name="Nagy L.G."/>
            <person name="Floudas D."/>
            <person name="Copeland A."/>
            <person name="Barry K.W."/>
            <person name="Cichocki N."/>
            <person name="Veneault-Fourrey C."/>
            <person name="LaButti K."/>
            <person name="Lindquist E.A."/>
            <person name="Lipzen A."/>
            <person name="Lundell T."/>
            <person name="Morin E."/>
            <person name="Murat C."/>
            <person name="Sun H."/>
            <person name="Tunlid A."/>
            <person name="Henrissat B."/>
            <person name="Grigoriev I.V."/>
            <person name="Hibbett D.S."/>
            <person name="Martin F."/>
            <person name="Nordberg H.P."/>
            <person name="Cantor M.N."/>
            <person name="Hua S.X."/>
        </authorList>
    </citation>
    <scope>NUCLEOTIDE SEQUENCE [LARGE SCALE GENOMIC DNA]</scope>
    <source>
        <strain evidence="2 3">LaAM-08-1</strain>
    </source>
</reference>
<gene>
    <name evidence="2" type="ORF">K443DRAFT_4602</name>
</gene>
<feature type="region of interest" description="Disordered" evidence="1">
    <location>
        <begin position="1"/>
        <end position="22"/>
    </location>
</feature>
<dbReference type="AlphaFoldDB" id="A0A0C9XRZ5"/>
<dbReference type="EMBL" id="KN838569">
    <property type="protein sequence ID" value="KIK04444.1"/>
    <property type="molecule type" value="Genomic_DNA"/>
</dbReference>
<keyword evidence="3" id="KW-1185">Reference proteome</keyword>
<feature type="region of interest" description="Disordered" evidence="1">
    <location>
        <begin position="40"/>
        <end position="88"/>
    </location>
</feature>
<name>A0A0C9XRZ5_9AGAR</name>
<accession>A0A0C9XRZ5</accession>
<protein>
    <submittedName>
        <fullName evidence="2">Uncharacterized protein</fullName>
    </submittedName>
</protein>